<gene>
    <name evidence="5" type="ORF">JL09_g4952</name>
</gene>
<dbReference type="PROSITE" id="PS50290">
    <property type="entry name" value="PI3_4_KINASE_3"/>
    <property type="match status" value="1"/>
</dbReference>
<dbReference type="SMART" id="SM00146">
    <property type="entry name" value="PI3Kc"/>
    <property type="match status" value="1"/>
</dbReference>
<dbReference type="InterPro" id="IPR050517">
    <property type="entry name" value="DDR_Repair_Kinase"/>
</dbReference>
<evidence type="ECO:0000259" key="3">
    <source>
        <dbReference type="PROSITE" id="PS51189"/>
    </source>
</evidence>
<dbReference type="SUPFAM" id="SSF56112">
    <property type="entry name" value="Protein kinase-like (PK-like)"/>
    <property type="match status" value="1"/>
</dbReference>
<dbReference type="Pfam" id="PF00454">
    <property type="entry name" value="PI3_PI4_kinase"/>
    <property type="match status" value="1"/>
</dbReference>
<dbReference type="PROSITE" id="PS51189">
    <property type="entry name" value="FAT"/>
    <property type="match status" value="1"/>
</dbReference>
<dbReference type="Pfam" id="PF02260">
    <property type="entry name" value="FATC"/>
    <property type="match status" value="1"/>
</dbReference>
<dbReference type="VEuPathDB" id="FungiDB:C5L36_0B09030"/>
<dbReference type="GO" id="GO:0000124">
    <property type="term" value="C:SAGA complex"/>
    <property type="evidence" value="ECO:0007669"/>
    <property type="project" value="TreeGrafter"/>
</dbReference>
<dbReference type="PANTHER" id="PTHR11139:SF1">
    <property type="entry name" value="TRANSFORMATION_TRANSCRIPTION DOMAIN-ASSOCIATED PROTEIN"/>
    <property type="match status" value="1"/>
</dbReference>
<dbReference type="GO" id="GO:0005634">
    <property type="term" value="C:nucleus"/>
    <property type="evidence" value="ECO:0007669"/>
    <property type="project" value="TreeGrafter"/>
</dbReference>
<feature type="compositionally biased region" description="Polar residues" evidence="1">
    <location>
        <begin position="130"/>
        <end position="147"/>
    </location>
</feature>
<dbReference type="EMBL" id="JQFK01000264">
    <property type="protein sequence ID" value="KGK35898.1"/>
    <property type="molecule type" value="Genomic_DNA"/>
</dbReference>
<feature type="compositionally biased region" description="Low complexity" evidence="1">
    <location>
        <begin position="148"/>
        <end position="163"/>
    </location>
</feature>
<accession>A0A099NSY5</accession>
<name>A0A099NSY5_PICKU</name>
<feature type="compositionally biased region" description="Polar residues" evidence="1">
    <location>
        <begin position="103"/>
        <end position="114"/>
    </location>
</feature>
<feature type="compositionally biased region" description="Low complexity" evidence="1">
    <location>
        <begin position="72"/>
        <end position="102"/>
    </location>
</feature>
<evidence type="ECO:0000313" key="5">
    <source>
        <dbReference type="EMBL" id="KGK35898.1"/>
    </source>
</evidence>
<dbReference type="GO" id="GO:0006355">
    <property type="term" value="P:regulation of DNA-templated transcription"/>
    <property type="evidence" value="ECO:0007669"/>
    <property type="project" value="TreeGrafter"/>
</dbReference>
<feature type="domain" description="FATC" evidence="4">
    <location>
        <begin position="690"/>
        <end position="722"/>
    </location>
</feature>
<sequence length="722" mass="82081">MPVWYWVTFIPQLLSALSHKEAKFAQKVLVNIAKSYPQALHFQLRTAKEEFAVLQRQQLSAAATSTVPPGENANNAAKNSNDNVSNNNNCNNNTNGNKNSENLANSNPNESSHGMQPGGVRHVGSPTVKIENNNSSTPASQQTPLTNASAGSPSLGAAPMAGSQISVNSKSDDSPKPWLIVDEIMAILKTAYPLLALSLESLVDQISQRFKSNHDGDAYRLVVALYNDGVLYYNRLANLKEDARLPPATEANIVRFANTVLPLHIKEEFENDLIKSKPNLETYISKLRKWKDCFEEKIDRTYGKVNLERVCPHLSQFHHQKFEEIEIPGQYLLNKETNQYFIKIERFMPTIQMIRGPSACYKRIVIRGNDGSLHTFAVQFPAARHCRREEKIFQLFRLFNDQLSRNVQTRRRHIEFTLPVAVPLSPHIRLMSDDEKYINMYNIYERYCKMKGQDRDEPLAYTIEKLHAAYDPRLPRPDILIVKTEILAAIQSLFAPKTIMKNYFLKYYSKFEDFWIFRKQFSSQYATFAFATYMLCINARQPQKIHINQRSGKVWTSDMLPYEVAGAKTPHNIFQNSSLDVSAQRAAPMFCSLELVPFRLTPNVQELIGPIGSEGILSMHMLAIAQSLGDPQYEIEHFLNLFVKDELQAWYAQRMRGLNVEAPNLKEIVTVNVEYLIKRIQQLANNDSAGTTVCSQSVINLIAHAVNPRNLASTDTLWMAYL</sequence>
<dbReference type="GO" id="GO:0006281">
    <property type="term" value="P:DNA repair"/>
    <property type="evidence" value="ECO:0007669"/>
    <property type="project" value="TreeGrafter"/>
</dbReference>
<dbReference type="CDD" id="cd05163">
    <property type="entry name" value="PIKK_TRRAP"/>
    <property type="match status" value="1"/>
</dbReference>
<protein>
    <submittedName>
        <fullName evidence="5">Uncharacterized protein</fullName>
    </submittedName>
</protein>
<dbReference type="PANTHER" id="PTHR11139">
    <property type="entry name" value="ATAXIA TELANGIECTASIA MUTATED ATM -RELATED"/>
    <property type="match status" value="1"/>
</dbReference>
<dbReference type="InterPro" id="IPR011009">
    <property type="entry name" value="Kinase-like_dom_sf"/>
</dbReference>
<organism evidence="5 6">
    <name type="scientific">Pichia kudriavzevii</name>
    <name type="common">Yeast</name>
    <name type="synonym">Issatchenkia orientalis</name>
    <dbReference type="NCBI Taxonomy" id="4909"/>
    <lineage>
        <taxon>Eukaryota</taxon>
        <taxon>Fungi</taxon>
        <taxon>Dikarya</taxon>
        <taxon>Ascomycota</taxon>
        <taxon>Saccharomycotina</taxon>
        <taxon>Pichiomycetes</taxon>
        <taxon>Pichiales</taxon>
        <taxon>Pichiaceae</taxon>
        <taxon>Pichia</taxon>
    </lineage>
</organism>
<dbReference type="InterPro" id="IPR003152">
    <property type="entry name" value="FATC_dom"/>
</dbReference>
<dbReference type="HOGENOM" id="CLU_025965_0_0_1"/>
<evidence type="ECO:0000259" key="4">
    <source>
        <dbReference type="PROSITE" id="PS51190"/>
    </source>
</evidence>
<dbReference type="InterPro" id="IPR000403">
    <property type="entry name" value="PI3/4_kinase_cat_dom"/>
</dbReference>
<reference evidence="6" key="1">
    <citation type="journal article" date="2014" name="Microb. Cell Fact.">
        <title>Exploiting Issatchenkia orientalis SD108 for succinic acid production.</title>
        <authorList>
            <person name="Xiao H."/>
            <person name="Shao Z."/>
            <person name="Jiang Y."/>
            <person name="Dole S."/>
            <person name="Zhao H."/>
        </authorList>
    </citation>
    <scope>NUCLEOTIDE SEQUENCE [LARGE SCALE GENOMIC DNA]</scope>
    <source>
        <strain evidence="6">SD108</strain>
    </source>
</reference>
<evidence type="ECO:0000313" key="6">
    <source>
        <dbReference type="Proteomes" id="UP000029867"/>
    </source>
</evidence>
<evidence type="ECO:0000259" key="2">
    <source>
        <dbReference type="PROSITE" id="PS50290"/>
    </source>
</evidence>
<dbReference type="InterPro" id="IPR036940">
    <property type="entry name" value="PI3/4_kinase_cat_sf"/>
</dbReference>
<proteinExistence type="predicted"/>
<evidence type="ECO:0000256" key="1">
    <source>
        <dbReference type="SAM" id="MobiDB-lite"/>
    </source>
</evidence>
<comment type="caution">
    <text evidence="5">The sequence shown here is derived from an EMBL/GenBank/DDBJ whole genome shotgun (WGS) entry which is preliminary data.</text>
</comment>
<dbReference type="AlphaFoldDB" id="A0A099NSY5"/>
<dbReference type="PROSITE" id="PS51190">
    <property type="entry name" value="FATC"/>
    <property type="match status" value="1"/>
</dbReference>
<dbReference type="GO" id="GO:0035267">
    <property type="term" value="C:NuA4 histone acetyltransferase complex"/>
    <property type="evidence" value="ECO:0007669"/>
    <property type="project" value="TreeGrafter"/>
</dbReference>
<feature type="domain" description="FAT" evidence="3">
    <location>
        <begin position="1"/>
        <end position="50"/>
    </location>
</feature>
<feature type="region of interest" description="Disordered" evidence="1">
    <location>
        <begin position="62"/>
        <end position="173"/>
    </location>
</feature>
<dbReference type="Gene3D" id="1.10.1070.11">
    <property type="entry name" value="Phosphatidylinositol 3-/4-kinase, catalytic domain"/>
    <property type="match status" value="1"/>
</dbReference>
<feature type="domain" description="PI3K/PI4K catalytic" evidence="2">
    <location>
        <begin position="348"/>
        <end position="688"/>
    </location>
</feature>
<dbReference type="InterPro" id="IPR014009">
    <property type="entry name" value="PIK_FAT"/>
</dbReference>
<dbReference type="Proteomes" id="UP000029867">
    <property type="component" value="Unassembled WGS sequence"/>
</dbReference>